<dbReference type="GO" id="GO:0046872">
    <property type="term" value="F:metal ion binding"/>
    <property type="evidence" value="ECO:0007669"/>
    <property type="project" value="UniProtKB-KW"/>
</dbReference>
<evidence type="ECO:0000313" key="3">
    <source>
        <dbReference type="EMBL" id="GEM03157.1"/>
    </source>
</evidence>
<keyword evidence="4" id="KW-0223">Dioxygenase</keyword>
<dbReference type="GO" id="GO:0051213">
    <property type="term" value="F:dioxygenase activity"/>
    <property type="evidence" value="ECO:0007669"/>
    <property type="project" value="UniProtKB-KW"/>
</dbReference>
<dbReference type="Gene3D" id="3.10.180.10">
    <property type="entry name" value="2,3-Dihydroxybiphenyl 1,2-Dioxygenase, domain 1"/>
    <property type="match status" value="2"/>
</dbReference>
<accession>A0A1I6P2M6</accession>
<dbReference type="InterPro" id="IPR037523">
    <property type="entry name" value="VOC_core"/>
</dbReference>
<evidence type="ECO:0000259" key="2">
    <source>
        <dbReference type="PROSITE" id="PS51819"/>
    </source>
</evidence>
<gene>
    <name evidence="3" type="ORF">HMI01_01450</name>
    <name evidence="4" type="ORF">SAMN05421668_101162</name>
</gene>
<dbReference type="PANTHER" id="PTHR43279:SF1">
    <property type="entry name" value="CATECHOL-2,3-DIOXYGENASE"/>
    <property type="match status" value="1"/>
</dbReference>
<evidence type="ECO:0000313" key="6">
    <source>
        <dbReference type="Proteomes" id="UP000321773"/>
    </source>
</evidence>
<dbReference type="OrthoDB" id="9792626at2"/>
<dbReference type="Proteomes" id="UP000199139">
    <property type="component" value="Unassembled WGS sequence"/>
</dbReference>
<dbReference type="EMBL" id="BJWJ01000001">
    <property type="protein sequence ID" value="GEM03157.1"/>
    <property type="molecule type" value="Genomic_DNA"/>
</dbReference>
<keyword evidence="6" id="KW-1185">Reference proteome</keyword>
<name>A0A1I6P2M6_9BACI</name>
<feature type="domain" description="VOC" evidence="2">
    <location>
        <begin position="10"/>
        <end position="126"/>
    </location>
</feature>
<sequence>MGFHEKPTTFVSHVTLKVSDLQRSLNFYQTVIGFKVLSQTNMTAELTADGKTTLLTLTQPDGVTPKIQQTTGMYHFALLLPKKKDLADVIVHLTRHNIDLGAADHLVSEAIYLSDPDGNEIEIYIDRDPDEWTWHSGQVKMATDPLNAEALMSHRIEGSEWQGLPEETIMGHIHLYVADLNKTKAFYVDGLGLDVASVFGSKALFLSSGHYHHHVGVNTWKGEGLPPEEETSVGMQSFKMVYQDTAALHNIVQRLREQGATVEEINHHIFTKDPSGNRIELTV</sequence>
<dbReference type="GO" id="GO:0004462">
    <property type="term" value="F:lactoylglutathione lyase activity"/>
    <property type="evidence" value="ECO:0007669"/>
    <property type="project" value="InterPro"/>
</dbReference>
<protein>
    <submittedName>
        <fullName evidence="4">Catechol 2,3-dioxygenase</fullName>
    </submittedName>
    <submittedName>
        <fullName evidence="3">Glyoxalase</fullName>
    </submittedName>
</protein>
<evidence type="ECO:0000256" key="1">
    <source>
        <dbReference type="ARBA" id="ARBA00022723"/>
    </source>
</evidence>
<proteinExistence type="predicted"/>
<dbReference type="InterPro" id="IPR029068">
    <property type="entry name" value="Glyas_Bleomycin-R_OHBP_Dase"/>
</dbReference>
<dbReference type="PANTHER" id="PTHR43279">
    <property type="entry name" value="CATECHOL-2,3-DIOXYGENASE"/>
    <property type="match status" value="1"/>
</dbReference>
<dbReference type="InterPro" id="IPR018146">
    <property type="entry name" value="Glyoxalase_1_CS"/>
</dbReference>
<dbReference type="STRING" id="306541.SAMN05421668_101162"/>
<feature type="domain" description="VOC" evidence="2">
    <location>
        <begin position="169"/>
        <end position="283"/>
    </location>
</feature>
<evidence type="ECO:0000313" key="4">
    <source>
        <dbReference type="EMBL" id="SFS34456.1"/>
    </source>
</evidence>
<reference evidence="4 5" key="1">
    <citation type="submission" date="2016-10" db="EMBL/GenBank/DDBJ databases">
        <authorList>
            <person name="de Groot N.N."/>
        </authorList>
    </citation>
    <scope>NUCLEOTIDE SEQUENCE [LARGE SCALE GENOMIC DNA]</scope>
    <source>
        <strain evidence="4 5">DSM 17074</strain>
    </source>
</reference>
<evidence type="ECO:0000313" key="5">
    <source>
        <dbReference type="Proteomes" id="UP000199139"/>
    </source>
</evidence>
<dbReference type="CDD" id="cd07255">
    <property type="entry name" value="VOC_BsCatE_like_N"/>
    <property type="match status" value="1"/>
</dbReference>
<dbReference type="PROSITE" id="PS00934">
    <property type="entry name" value="GLYOXALASE_I_1"/>
    <property type="match status" value="1"/>
</dbReference>
<dbReference type="InterPro" id="IPR004360">
    <property type="entry name" value="Glyas_Fos-R_dOase_dom"/>
</dbReference>
<organism evidence="4 5">
    <name type="scientific">Halolactibacillus miurensis</name>
    <dbReference type="NCBI Taxonomy" id="306541"/>
    <lineage>
        <taxon>Bacteria</taxon>
        <taxon>Bacillati</taxon>
        <taxon>Bacillota</taxon>
        <taxon>Bacilli</taxon>
        <taxon>Bacillales</taxon>
        <taxon>Bacillaceae</taxon>
        <taxon>Halolactibacillus</taxon>
    </lineage>
</organism>
<dbReference type="Proteomes" id="UP000321773">
    <property type="component" value="Unassembled WGS sequence"/>
</dbReference>
<dbReference type="RefSeq" id="WP_062320257.1">
    <property type="nucleotide sequence ID" value="NZ_BJWJ01000001.1"/>
</dbReference>
<keyword evidence="4" id="KW-0560">Oxidoreductase</keyword>
<dbReference type="PROSITE" id="PS51819">
    <property type="entry name" value="VOC"/>
    <property type="match status" value="2"/>
</dbReference>
<dbReference type="SUPFAM" id="SSF54593">
    <property type="entry name" value="Glyoxalase/Bleomycin resistance protein/Dihydroxybiphenyl dioxygenase"/>
    <property type="match status" value="2"/>
</dbReference>
<keyword evidence="1" id="KW-0479">Metal-binding</keyword>
<dbReference type="EMBL" id="FPAI01000001">
    <property type="protein sequence ID" value="SFS34456.1"/>
    <property type="molecule type" value="Genomic_DNA"/>
</dbReference>
<dbReference type="AlphaFoldDB" id="A0A1I6P2M6"/>
<reference evidence="3 6" key="2">
    <citation type="submission" date="2019-07" db="EMBL/GenBank/DDBJ databases">
        <title>Whole genome shotgun sequence of Halolactibacillus miurensis NBRC 100873.</title>
        <authorList>
            <person name="Hosoyama A."/>
            <person name="Uohara A."/>
            <person name="Ohji S."/>
            <person name="Ichikawa N."/>
        </authorList>
    </citation>
    <scope>NUCLEOTIDE SEQUENCE [LARGE SCALE GENOMIC DNA]</scope>
    <source>
        <strain evidence="3 6">NBRC 100873</strain>
    </source>
</reference>
<dbReference type="Pfam" id="PF00903">
    <property type="entry name" value="Glyoxalase"/>
    <property type="match status" value="2"/>
</dbReference>